<dbReference type="AlphaFoldDB" id="A0A8T0PPL7"/>
<evidence type="ECO:0000256" key="2">
    <source>
        <dbReference type="ARBA" id="ARBA00023163"/>
    </source>
</evidence>
<dbReference type="EMBL" id="CM029051">
    <property type="protein sequence ID" value="KAG2564261.1"/>
    <property type="molecule type" value="Genomic_DNA"/>
</dbReference>
<keyword evidence="6" id="KW-1185">Reference proteome</keyword>
<evidence type="ECO:0000313" key="6">
    <source>
        <dbReference type="Proteomes" id="UP000823388"/>
    </source>
</evidence>
<comment type="caution">
    <text evidence="5">The sequence shown here is derived from an EMBL/GenBank/DDBJ whole genome shotgun (WGS) entry which is preliminary data.</text>
</comment>
<accession>A0A8T0PPL7</accession>
<feature type="compositionally biased region" description="Acidic residues" evidence="4">
    <location>
        <begin position="155"/>
        <end position="165"/>
    </location>
</feature>
<comment type="caution">
    <text evidence="3">Lacks conserved residue(s) required for the propagation of feature annotation.</text>
</comment>
<evidence type="ECO:0000256" key="3">
    <source>
        <dbReference type="PROSITE-ProRule" id="PRU01191"/>
    </source>
</evidence>
<dbReference type="InterPro" id="IPR005202">
    <property type="entry name" value="TF_GRAS"/>
</dbReference>
<dbReference type="PANTHER" id="PTHR31636">
    <property type="entry name" value="OSJNBA0084A10.13 PROTEIN-RELATED"/>
    <property type="match status" value="1"/>
</dbReference>
<dbReference type="Proteomes" id="UP000823388">
    <property type="component" value="Chromosome 8K"/>
</dbReference>
<proteinExistence type="inferred from homology"/>
<evidence type="ECO:0000256" key="4">
    <source>
        <dbReference type="SAM" id="MobiDB-lite"/>
    </source>
</evidence>
<feature type="region of interest" description="Leucine repeat II (LRII)" evidence="3">
    <location>
        <begin position="387"/>
        <end position="419"/>
    </location>
</feature>
<feature type="region of interest" description="Leucine repeat I (LRI)" evidence="3">
    <location>
        <begin position="227"/>
        <end position="287"/>
    </location>
</feature>
<name>A0A8T0PPL7_PANVG</name>
<protein>
    <submittedName>
        <fullName evidence="5">Uncharacterized protein</fullName>
    </submittedName>
</protein>
<dbReference type="Pfam" id="PF03514">
    <property type="entry name" value="GRAS"/>
    <property type="match status" value="1"/>
</dbReference>
<reference evidence="5" key="1">
    <citation type="submission" date="2020-05" db="EMBL/GenBank/DDBJ databases">
        <title>WGS assembly of Panicum virgatum.</title>
        <authorList>
            <person name="Lovell J.T."/>
            <person name="Jenkins J."/>
            <person name="Shu S."/>
            <person name="Juenger T.E."/>
            <person name="Schmutz J."/>
        </authorList>
    </citation>
    <scope>NUCLEOTIDE SEQUENCE</scope>
    <source>
        <strain evidence="5">AP13</strain>
    </source>
</reference>
<dbReference type="PROSITE" id="PS50985">
    <property type="entry name" value="GRAS"/>
    <property type="match status" value="1"/>
</dbReference>
<feature type="short sequence motif" description="VHIID" evidence="3">
    <location>
        <begin position="337"/>
        <end position="341"/>
    </location>
</feature>
<evidence type="ECO:0000313" key="5">
    <source>
        <dbReference type="EMBL" id="KAG2564261.1"/>
    </source>
</evidence>
<sequence>MAAAPEEFLFVHPDPPSPSVFLDLPPTPPHDDDMALPYIARLLMDEEAAGADSFFYQYPDHPALLQAQLPFAQILSDSAASPSVSADTEAETVASPAADHATDMVTSAFLKGVEEATKFLPTTDALLLDRTSSLGEVLNGGHARGRKNNRHAAGYEDDDADADPEPEARRATKLAAPEPEEAAARQMFDDMMLRERDICMKGVQAQRRRRRRRGDGDGDTIADGDAVDLHALLLRCAQAVAADDRRGAHDLLAQVRRHSSPTGDAAQRLAHCFAEGLEARLAGTGSRLYRSLMVRPTSAVDFLKAYQLFLAACCCKKVAFTFSNKTFSDAAAGRRRLHIVDYGIGYGFQWPGLLRGLAARHGGPPEVRITGIDLPQPGFRPAYQIEETGRRLATCARELGVPFRFRGITARRETVSPEDLELDPGEVLVVIGLCHFRHLMDESVVVGRPSPRDEVLGNIRRKTRSGFFFVPGPGR</sequence>
<keyword evidence="2" id="KW-0804">Transcription</keyword>
<feature type="region of interest" description="VHIID" evidence="3">
    <location>
        <begin position="306"/>
        <end position="371"/>
    </location>
</feature>
<evidence type="ECO:0000256" key="1">
    <source>
        <dbReference type="ARBA" id="ARBA00023015"/>
    </source>
</evidence>
<gene>
    <name evidence="5" type="ORF">PVAP13_8KG243666</name>
</gene>
<organism evidence="5 6">
    <name type="scientific">Panicum virgatum</name>
    <name type="common">Blackwell switchgrass</name>
    <dbReference type="NCBI Taxonomy" id="38727"/>
    <lineage>
        <taxon>Eukaryota</taxon>
        <taxon>Viridiplantae</taxon>
        <taxon>Streptophyta</taxon>
        <taxon>Embryophyta</taxon>
        <taxon>Tracheophyta</taxon>
        <taxon>Spermatophyta</taxon>
        <taxon>Magnoliopsida</taxon>
        <taxon>Liliopsida</taxon>
        <taxon>Poales</taxon>
        <taxon>Poaceae</taxon>
        <taxon>PACMAD clade</taxon>
        <taxon>Panicoideae</taxon>
        <taxon>Panicodae</taxon>
        <taxon>Paniceae</taxon>
        <taxon>Panicinae</taxon>
        <taxon>Panicum</taxon>
        <taxon>Panicum sect. Hiantes</taxon>
    </lineage>
</organism>
<feature type="region of interest" description="Disordered" evidence="4">
    <location>
        <begin position="137"/>
        <end position="182"/>
    </location>
</feature>
<comment type="similarity">
    <text evidence="3">Belongs to the GRAS family.</text>
</comment>
<keyword evidence="1" id="KW-0805">Transcription regulation</keyword>